<accession>A0AAV4MW89</accession>
<protein>
    <submittedName>
        <fullName evidence="2">Uncharacterized protein</fullName>
    </submittedName>
</protein>
<dbReference type="AlphaFoldDB" id="A0AAV4MW89"/>
<evidence type="ECO:0000313" key="2">
    <source>
        <dbReference type="EMBL" id="GIX76741.1"/>
    </source>
</evidence>
<name>A0AAV4MW89_CAEEX</name>
<keyword evidence="3" id="KW-1185">Reference proteome</keyword>
<keyword evidence="1" id="KW-0472">Membrane</keyword>
<gene>
    <name evidence="2" type="ORF">CEXT_208871</name>
</gene>
<comment type="caution">
    <text evidence="2">The sequence shown here is derived from an EMBL/GenBank/DDBJ whole genome shotgun (WGS) entry which is preliminary data.</text>
</comment>
<organism evidence="2 3">
    <name type="scientific">Caerostris extrusa</name>
    <name type="common">Bark spider</name>
    <name type="synonym">Caerostris bankana</name>
    <dbReference type="NCBI Taxonomy" id="172846"/>
    <lineage>
        <taxon>Eukaryota</taxon>
        <taxon>Metazoa</taxon>
        <taxon>Ecdysozoa</taxon>
        <taxon>Arthropoda</taxon>
        <taxon>Chelicerata</taxon>
        <taxon>Arachnida</taxon>
        <taxon>Araneae</taxon>
        <taxon>Araneomorphae</taxon>
        <taxon>Entelegynae</taxon>
        <taxon>Araneoidea</taxon>
        <taxon>Araneidae</taxon>
        <taxon>Caerostris</taxon>
    </lineage>
</organism>
<proteinExistence type="predicted"/>
<dbReference type="EMBL" id="BPLR01002692">
    <property type="protein sequence ID" value="GIX76741.1"/>
    <property type="molecule type" value="Genomic_DNA"/>
</dbReference>
<keyword evidence="1" id="KW-0812">Transmembrane</keyword>
<dbReference type="Proteomes" id="UP001054945">
    <property type="component" value="Unassembled WGS sequence"/>
</dbReference>
<reference evidence="2 3" key="1">
    <citation type="submission" date="2021-06" db="EMBL/GenBank/DDBJ databases">
        <title>Caerostris extrusa draft genome.</title>
        <authorList>
            <person name="Kono N."/>
            <person name="Arakawa K."/>
        </authorList>
    </citation>
    <scope>NUCLEOTIDE SEQUENCE [LARGE SCALE GENOMIC DNA]</scope>
</reference>
<sequence>MANDRERKAQEREKLKNIIDQWNANRLDIFWLSEPNEDACVLTSLFAGLFCAAAVALCCILAKKKTLGEREREKSLGIFQRNESRVVDHL</sequence>
<evidence type="ECO:0000313" key="3">
    <source>
        <dbReference type="Proteomes" id="UP001054945"/>
    </source>
</evidence>
<evidence type="ECO:0000256" key="1">
    <source>
        <dbReference type="SAM" id="Phobius"/>
    </source>
</evidence>
<keyword evidence="1" id="KW-1133">Transmembrane helix</keyword>
<feature type="transmembrane region" description="Helical" evidence="1">
    <location>
        <begin position="41"/>
        <end position="62"/>
    </location>
</feature>